<gene>
    <name evidence="7" type="ORF">SMN809_LOCUS54314</name>
</gene>
<dbReference type="AlphaFoldDB" id="A0A8S3CTK0"/>
<dbReference type="Gene3D" id="3.40.50.720">
    <property type="entry name" value="NAD(P)-binding Rossmann-like Domain"/>
    <property type="match status" value="1"/>
</dbReference>
<accession>A0A8S3CTK0</accession>
<dbReference type="Pfam" id="PF01262">
    <property type="entry name" value="AlaDh_PNT_C"/>
    <property type="match status" value="1"/>
</dbReference>
<keyword evidence="3" id="KW-1278">Translocase</keyword>
<feature type="non-terminal residue" evidence="7">
    <location>
        <position position="1"/>
    </location>
</feature>
<evidence type="ECO:0000256" key="5">
    <source>
        <dbReference type="ARBA" id="ARBA00048202"/>
    </source>
</evidence>
<dbReference type="InterPro" id="IPR007698">
    <property type="entry name" value="AlaDH/PNT_NAD(H)-bd"/>
</dbReference>
<evidence type="ECO:0000256" key="3">
    <source>
        <dbReference type="ARBA" id="ARBA00022967"/>
    </source>
</evidence>
<dbReference type="GO" id="GO:0050661">
    <property type="term" value="F:NADP binding"/>
    <property type="evidence" value="ECO:0007669"/>
    <property type="project" value="TreeGrafter"/>
</dbReference>
<protein>
    <recommendedName>
        <fullName evidence="1">proton-translocating NAD(P)(+) transhydrogenase</fullName>
        <ecNumber evidence="1">7.1.1.1</ecNumber>
    </recommendedName>
</protein>
<reference evidence="7" key="1">
    <citation type="submission" date="2021-02" db="EMBL/GenBank/DDBJ databases">
        <authorList>
            <person name="Nowell W R."/>
        </authorList>
    </citation>
    <scope>NUCLEOTIDE SEQUENCE</scope>
</reference>
<dbReference type="PANTHER" id="PTHR10160">
    <property type="entry name" value="NAD(P) TRANSHYDROGENASE"/>
    <property type="match status" value="1"/>
</dbReference>
<evidence type="ECO:0000259" key="6">
    <source>
        <dbReference type="Pfam" id="PF01262"/>
    </source>
</evidence>
<proteinExistence type="predicted"/>
<keyword evidence="2" id="KW-0521">NADP</keyword>
<comment type="caution">
    <text evidence="7">The sequence shown here is derived from an EMBL/GenBank/DDBJ whole genome shotgun (WGS) entry which is preliminary data.</text>
</comment>
<keyword evidence="4" id="KW-0520">NAD</keyword>
<dbReference type="EC" id="7.1.1.1" evidence="1"/>
<evidence type="ECO:0000256" key="2">
    <source>
        <dbReference type="ARBA" id="ARBA00022857"/>
    </source>
</evidence>
<evidence type="ECO:0000313" key="7">
    <source>
        <dbReference type="EMBL" id="CAF4955019.1"/>
    </source>
</evidence>
<dbReference type="Proteomes" id="UP000676336">
    <property type="component" value="Unassembled WGS sequence"/>
</dbReference>
<evidence type="ECO:0000313" key="8">
    <source>
        <dbReference type="Proteomes" id="UP000676336"/>
    </source>
</evidence>
<feature type="domain" description="Alanine dehydrogenase/pyridine nucleotide transhydrogenase NAD(H)-binding" evidence="6">
    <location>
        <begin position="1"/>
        <end position="79"/>
    </location>
</feature>
<evidence type="ECO:0000256" key="4">
    <source>
        <dbReference type="ARBA" id="ARBA00023027"/>
    </source>
</evidence>
<dbReference type="EMBL" id="CAJOBI010189054">
    <property type="protein sequence ID" value="CAF4955019.1"/>
    <property type="molecule type" value="Genomic_DNA"/>
</dbReference>
<dbReference type="GO" id="GO:0006740">
    <property type="term" value="P:NADPH regeneration"/>
    <property type="evidence" value="ECO:0007669"/>
    <property type="project" value="TreeGrafter"/>
</dbReference>
<dbReference type="PANTHER" id="PTHR10160:SF19">
    <property type="entry name" value="PROTON-TRANSLOCATING NAD(P)(+) TRANSHYDROGENASE"/>
    <property type="match status" value="1"/>
</dbReference>
<feature type="non-terminal residue" evidence="7">
    <location>
        <position position="80"/>
    </location>
</feature>
<organism evidence="7 8">
    <name type="scientific">Rotaria magnacalcarata</name>
    <dbReference type="NCBI Taxonomy" id="392030"/>
    <lineage>
        <taxon>Eukaryota</taxon>
        <taxon>Metazoa</taxon>
        <taxon>Spiralia</taxon>
        <taxon>Gnathifera</taxon>
        <taxon>Rotifera</taxon>
        <taxon>Eurotatoria</taxon>
        <taxon>Bdelloidea</taxon>
        <taxon>Philodinida</taxon>
        <taxon>Philodinidae</taxon>
        <taxon>Rotaria</taxon>
    </lineage>
</organism>
<dbReference type="GO" id="GO:0008750">
    <property type="term" value="F:proton-translocating NAD(P)+ transhydrogenase activity"/>
    <property type="evidence" value="ECO:0007669"/>
    <property type="project" value="UniProtKB-EC"/>
</dbReference>
<dbReference type="GO" id="GO:0005743">
    <property type="term" value="C:mitochondrial inner membrane"/>
    <property type="evidence" value="ECO:0007669"/>
    <property type="project" value="TreeGrafter"/>
</dbReference>
<comment type="catalytic activity">
    <reaction evidence="5">
        <text>NAD(+) + NADPH + H(+)(in) = NADH + NADP(+) + H(+)(out)</text>
        <dbReference type="Rhea" id="RHEA:47992"/>
        <dbReference type="ChEBI" id="CHEBI:15378"/>
        <dbReference type="ChEBI" id="CHEBI:57540"/>
        <dbReference type="ChEBI" id="CHEBI:57783"/>
        <dbReference type="ChEBI" id="CHEBI:57945"/>
        <dbReference type="ChEBI" id="CHEBI:58349"/>
        <dbReference type="EC" id="7.1.1.1"/>
    </reaction>
</comment>
<evidence type="ECO:0000256" key="1">
    <source>
        <dbReference type="ARBA" id="ARBA00012943"/>
    </source>
</evidence>
<sequence>VVDLAAEAGGNIETTRPGETYVYNNVTHVGYTDLPSRLAAQSSSLYANNISKFLLSIGSQDQYYIDYNDEVVRGSIILRD</sequence>
<name>A0A8S3CTK0_9BILA</name>